<dbReference type="SUPFAM" id="SSF46785">
    <property type="entry name" value="Winged helix' DNA-binding domain"/>
    <property type="match status" value="1"/>
</dbReference>
<dbReference type="InterPro" id="IPR036390">
    <property type="entry name" value="WH_DNA-bd_sf"/>
</dbReference>
<comment type="similarity">
    <text evidence="1">Belongs to the LysR transcriptional regulatory family.</text>
</comment>
<dbReference type="SUPFAM" id="SSF53850">
    <property type="entry name" value="Periplasmic binding protein-like II"/>
    <property type="match status" value="1"/>
</dbReference>
<dbReference type="Proteomes" id="UP000192920">
    <property type="component" value="Unassembled WGS sequence"/>
</dbReference>
<proteinExistence type="inferred from homology"/>
<dbReference type="InterPro" id="IPR050950">
    <property type="entry name" value="HTH-type_LysR_regulators"/>
</dbReference>
<keyword evidence="2" id="KW-0805">Transcription regulation</keyword>
<dbReference type="STRING" id="1123014.SAMN02745746_03095"/>
<dbReference type="Gene3D" id="1.10.10.10">
    <property type="entry name" value="Winged helix-like DNA-binding domain superfamily/Winged helix DNA-binding domain"/>
    <property type="match status" value="1"/>
</dbReference>
<dbReference type="PROSITE" id="PS50931">
    <property type="entry name" value="HTH_LYSR"/>
    <property type="match status" value="1"/>
</dbReference>
<reference evidence="7" key="1">
    <citation type="submission" date="2017-04" db="EMBL/GenBank/DDBJ databases">
        <authorList>
            <person name="Varghese N."/>
            <person name="Submissions S."/>
        </authorList>
    </citation>
    <scope>NUCLEOTIDE SEQUENCE [LARGE SCALE GENOMIC DNA]</scope>
    <source>
        <strain evidence="7">DSM 22618</strain>
    </source>
</reference>
<dbReference type="Pfam" id="PF03466">
    <property type="entry name" value="LysR_substrate"/>
    <property type="match status" value="1"/>
</dbReference>
<dbReference type="EMBL" id="FXAG01000019">
    <property type="protein sequence ID" value="SMF41573.1"/>
    <property type="molecule type" value="Genomic_DNA"/>
</dbReference>
<organism evidence="6 7">
    <name type="scientific">Pseudogulbenkiania subflava DSM 22618</name>
    <dbReference type="NCBI Taxonomy" id="1123014"/>
    <lineage>
        <taxon>Bacteria</taxon>
        <taxon>Pseudomonadati</taxon>
        <taxon>Pseudomonadota</taxon>
        <taxon>Betaproteobacteria</taxon>
        <taxon>Neisseriales</taxon>
        <taxon>Chromobacteriaceae</taxon>
        <taxon>Pseudogulbenkiania</taxon>
    </lineage>
</organism>
<dbReference type="RefSeq" id="WP_085277221.1">
    <property type="nucleotide sequence ID" value="NZ_FXAG01000019.1"/>
</dbReference>
<dbReference type="AlphaFoldDB" id="A0A1Y6C3A6"/>
<accession>A0A1Y6C3A6</accession>
<dbReference type="PANTHER" id="PTHR30419">
    <property type="entry name" value="HTH-TYPE TRANSCRIPTIONAL REGULATOR YBHD"/>
    <property type="match status" value="1"/>
</dbReference>
<dbReference type="CDD" id="cd08421">
    <property type="entry name" value="PBP2_LTTR_like_1"/>
    <property type="match status" value="1"/>
</dbReference>
<keyword evidence="7" id="KW-1185">Reference proteome</keyword>
<dbReference type="Gene3D" id="3.40.190.290">
    <property type="match status" value="1"/>
</dbReference>
<evidence type="ECO:0000256" key="3">
    <source>
        <dbReference type="ARBA" id="ARBA00023125"/>
    </source>
</evidence>
<dbReference type="InterPro" id="IPR036388">
    <property type="entry name" value="WH-like_DNA-bd_sf"/>
</dbReference>
<dbReference type="PANTHER" id="PTHR30419:SF2">
    <property type="entry name" value="LYSR FAMILY TRANSCRIPTIONAL REGULATOR"/>
    <property type="match status" value="1"/>
</dbReference>
<dbReference type="InterPro" id="IPR005119">
    <property type="entry name" value="LysR_subst-bd"/>
</dbReference>
<keyword evidence="3 6" id="KW-0238">DNA-binding</keyword>
<evidence type="ECO:0000256" key="4">
    <source>
        <dbReference type="ARBA" id="ARBA00023163"/>
    </source>
</evidence>
<gene>
    <name evidence="6" type="ORF">SAMN02745746_03095</name>
</gene>
<keyword evidence="4" id="KW-0804">Transcription</keyword>
<evidence type="ECO:0000313" key="7">
    <source>
        <dbReference type="Proteomes" id="UP000192920"/>
    </source>
</evidence>
<evidence type="ECO:0000256" key="2">
    <source>
        <dbReference type="ARBA" id="ARBA00023015"/>
    </source>
</evidence>
<name>A0A1Y6C3A6_9NEIS</name>
<sequence length="307" mass="33823">MTLKHLLRRLDLTTLQLFMAVYEEGTLTRAARREALAISAASKRLLDLEEAVGATLFVRQAKGMSLTPAGETMLHHVRRVLNDIEKIGIELAEHAKGVRGFVRMAANMSAIVEFLPEDLRAFQALHPQIKLELEERPSGGVVKMVADGLADIGICSGDSDTRELETAHYRYDKLVMVMCPDNPLAGRERVAFTDTLDFDHVGLHSASSINMRTHLAARQAGKSLRLRIHVPGFDAVCRMVQAGMGVGVVPLKVYTALGKPLGLVAVPLEDDWSDRELTVVVRDSKTLPPVSQLLLEHLRTVERNDPA</sequence>
<dbReference type="Pfam" id="PF00126">
    <property type="entry name" value="HTH_1"/>
    <property type="match status" value="1"/>
</dbReference>
<dbReference type="GO" id="GO:0005829">
    <property type="term" value="C:cytosol"/>
    <property type="evidence" value="ECO:0007669"/>
    <property type="project" value="TreeGrafter"/>
</dbReference>
<evidence type="ECO:0000259" key="5">
    <source>
        <dbReference type="PROSITE" id="PS50931"/>
    </source>
</evidence>
<feature type="domain" description="HTH lysR-type" evidence="5">
    <location>
        <begin position="10"/>
        <end position="67"/>
    </location>
</feature>
<protein>
    <submittedName>
        <fullName evidence="6">DNA-binding transcriptional regulator, LysR family</fullName>
    </submittedName>
</protein>
<dbReference type="GO" id="GO:0003700">
    <property type="term" value="F:DNA-binding transcription factor activity"/>
    <property type="evidence" value="ECO:0007669"/>
    <property type="project" value="InterPro"/>
</dbReference>
<evidence type="ECO:0000313" key="6">
    <source>
        <dbReference type="EMBL" id="SMF41573.1"/>
    </source>
</evidence>
<dbReference type="GO" id="GO:0003677">
    <property type="term" value="F:DNA binding"/>
    <property type="evidence" value="ECO:0007669"/>
    <property type="project" value="UniProtKB-KW"/>
</dbReference>
<evidence type="ECO:0000256" key="1">
    <source>
        <dbReference type="ARBA" id="ARBA00009437"/>
    </source>
</evidence>
<dbReference type="InterPro" id="IPR000847">
    <property type="entry name" value="LysR_HTH_N"/>
</dbReference>